<keyword evidence="1" id="KW-1133">Transmembrane helix</keyword>
<feature type="transmembrane region" description="Helical" evidence="1">
    <location>
        <begin position="96"/>
        <end position="114"/>
    </location>
</feature>
<keyword evidence="1" id="KW-0472">Membrane</keyword>
<reference evidence="2" key="1">
    <citation type="submission" date="2023-05" db="EMBL/GenBank/DDBJ databases">
        <title>Nepenthes gracilis genome sequencing.</title>
        <authorList>
            <person name="Fukushima K."/>
        </authorList>
    </citation>
    <scope>NUCLEOTIDE SEQUENCE</scope>
    <source>
        <strain evidence="2">SING2019-196</strain>
    </source>
</reference>
<dbReference type="EMBL" id="BSYO01000030">
    <property type="protein sequence ID" value="GMH25755.1"/>
    <property type="molecule type" value="Genomic_DNA"/>
</dbReference>
<protein>
    <submittedName>
        <fullName evidence="2">Uncharacterized protein</fullName>
    </submittedName>
</protein>
<keyword evidence="1" id="KW-0812">Transmembrane</keyword>
<dbReference type="AlphaFoldDB" id="A0AAD3Y340"/>
<keyword evidence="3" id="KW-1185">Reference proteome</keyword>
<evidence type="ECO:0000313" key="2">
    <source>
        <dbReference type="EMBL" id="GMH25755.1"/>
    </source>
</evidence>
<gene>
    <name evidence="2" type="ORF">Nepgr_027598</name>
</gene>
<evidence type="ECO:0000313" key="3">
    <source>
        <dbReference type="Proteomes" id="UP001279734"/>
    </source>
</evidence>
<name>A0AAD3Y340_NEPGR</name>
<dbReference type="Proteomes" id="UP001279734">
    <property type="component" value="Unassembled WGS sequence"/>
</dbReference>
<evidence type="ECO:0000256" key="1">
    <source>
        <dbReference type="SAM" id="Phobius"/>
    </source>
</evidence>
<sequence>MEPSRTNLKKFVDTTKKGLANQGIDRPSMSDLLWNLEFALQLQDSTSEGLKRSTQPRESIDRNASANISMLEVDREIHAIKPTATVQHLKGLVGEVAAIAFFSLIVLLVLFFIFSTYRHFSHRSVDQGEQGYHTGRKGLNALNKSDVPRYAVSMVAFIATLDVYLNEVDIYCDVCCNALM</sequence>
<comment type="caution">
    <text evidence="2">The sequence shown here is derived from an EMBL/GenBank/DDBJ whole genome shotgun (WGS) entry which is preliminary data.</text>
</comment>
<organism evidence="2 3">
    <name type="scientific">Nepenthes gracilis</name>
    <name type="common">Slender pitcher plant</name>
    <dbReference type="NCBI Taxonomy" id="150966"/>
    <lineage>
        <taxon>Eukaryota</taxon>
        <taxon>Viridiplantae</taxon>
        <taxon>Streptophyta</taxon>
        <taxon>Embryophyta</taxon>
        <taxon>Tracheophyta</taxon>
        <taxon>Spermatophyta</taxon>
        <taxon>Magnoliopsida</taxon>
        <taxon>eudicotyledons</taxon>
        <taxon>Gunneridae</taxon>
        <taxon>Pentapetalae</taxon>
        <taxon>Caryophyllales</taxon>
        <taxon>Nepenthaceae</taxon>
        <taxon>Nepenthes</taxon>
    </lineage>
</organism>
<proteinExistence type="predicted"/>
<accession>A0AAD3Y340</accession>